<proteinExistence type="predicted"/>
<accession>A0AAJ0BL12</accession>
<dbReference type="PANTHER" id="PTHR38166:SF1">
    <property type="entry name" value="C2H2-TYPE DOMAIN-CONTAINING PROTEIN"/>
    <property type="match status" value="1"/>
</dbReference>
<dbReference type="EMBL" id="MU839827">
    <property type="protein sequence ID" value="KAK1760220.1"/>
    <property type="molecule type" value="Genomic_DNA"/>
</dbReference>
<dbReference type="AlphaFoldDB" id="A0AAJ0BL12"/>
<organism evidence="2 3">
    <name type="scientific">Echria macrotheca</name>
    <dbReference type="NCBI Taxonomy" id="438768"/>
    <lineage>
        <taxon>Eukaryota</taxon>
        <taxon>Fungi</taxon>
        <taxon>Dikarya</taxon>
        <taxon>Ascomycota</taxon>
        <taxon>Pezizomycotina</taxon>
        <taxon>Sordariomycetes</taxon>
        <taxon>Sordariomycetidae</taxon>
        <taxon>Sordariales</taxon>
        <taxon>Schizotheciaceae</taxon>
        <taxon>Echria</taxon>
    </lineage>
</organism>
<gene>
    <name evidence="2" type="ORF">QBC47DRAFT_355423</name>
</gene>
<keyword evidence="3" id="KW-1185">Reference proteome</keyword>
<evidence type="ECO:0000256" key="1">
    <source>
        <dbReference type="SAM" id="MobiDB-lite"/>
    </source>
</evidence>
<evidence type="ECO:0000313" key="2">
    <source>
        <dbReference type="EMBL" id="KAK1760220.1"/>
    </source>
</evidence>
<name>A0AAJ0BL12_9PEZI</name>
<feature type="region of interest" description="Disordered" evidence="1">
    <location>
        <begin position="327"/>
        <end position="373"/>
    </location>
</feature>
<comment type="caution">
    <text evidence="2">The sequence shown here is derived from an EMBL/GenBank/DDBJ whole genome shotgun (WGS) entry which is preliminary data.</text>
</comment>
<dbReference type="PANTHER" id="PTHR38166">
    <property type="entry name" value="C2H2-TYPE DOMAIN-CONTAINING PROTEIN-RELATED"/>
    <property type="match status" value="1"/>
</dbReference>
<evidence type="ECO:0000313" key="3">
    <source>
        <dbReference type="Proteomes" id="UP001239445"/>
    </source>
</evidence>
<feature type="region of interest" description="Disordered" evidence="1">
    <location>
        <begin position="23"/>
        <end position="115"/>
    </location>
</feature>
<sequence>MQSMALSPALGIKQPSVIPNVFQDPGVFEAPMTDTERASGYRGRPSAQATVRCAGSNQGQLNGARDFTSHNKPSENPGGNSGSSRKRKSSRAENHEKDDGDDEDPGSLARQPKKKLKIETSTRAFACPFVKRDPFNHQKCLGLKLGKLSYVKQHLLRCHCAETSCPRCGKRFPGENSTTEYNKHLNQEQICDRRSFSLKGKMPSDVRDKVIDEKSRKHDENGRKLEDEERWYRVYQMLFRGAERPQSPYAETPAVEAVQAFSISMRQNIGSEILRQVAHDRPHEDCIQLLQDIVSLFVRHLHENYDSPSAGDLSPVSGIELRYVPSADNATDGLTGKPSTAGSSNPETDEGPTSSRGALLDPSPTSTPSSHDISGPSFFTNSCHNWSQFRSLPVNPHWSVVKFGPSAYLQDSLGSQHELRAPTFDFAPLNNTWRPHAAGPMGQFWTPTLVPVRYFLSEAGPSSFLVDPFSPPVPNGFPGGIEHTYDSGPPSQH</sequence>
<reference evidence="2" key="1">
    <citation type="submission" date="2023-06" db="EMBL/GenBank/DDBJ databases">
        <title>Genome-scale phylogeny and comparative genomics of the fungal order Sordariales.</title>
        <authorList>
            <consortium name="Lawrence Berkeley National Laboratory"/>
            <person name="Hensen N."/>
            <person name="Bonometti L."/>
            <person name="Westerberg I."/>
            <person name="Brannstrom I.O."/>
            <person name="Guillou S."/>
            <person name="Cros-Aarteil S."/>
            <person name="Calhoun S."/>
            <person name="Haridas S."/>
            <person name="Kuo A."/>
            <person name="Mondo S."/>
            <person name="Pangilinan J."/>
            <person name="Riley R."/>
            <person name="Labutti K."/>
            <person name="Andreopoulos B."/>
            <person name="Lipzen A."/>
            <person name="Chen C."/>
            <person name="Yanf M."/>
            <person name="Daum C."/>
            <person name="Ng V."/>
            <person name="Clum A."/>
            <person name="Steindorff A."/>
            <person name="Ohm R."/>
            <person name="Martin F."/>
            <person name="Silar P."/>
            <person name="Natvig D."/>
            <person name="Lalanne C."/>
            <person name="Gautier V."/>
            <person name="Ament-Velasquez S.L."/>
            <person name="Kruys A."/>
            <person name="Hutchinson M.I."/>
            <person name="Powell A.J."/>
            <person name="Barry K."/>
            <person name="Miller A.N."/>
            <person name="Grigoriev I.V."/>
            <person name="Debuchy R."/>
            <person name="Gladieux P."/>
            <person name="Thoren M.H."/>
            <person name="Johannesson H."/>
        </authorList>
    </citation>
    <scope>NUCLEOTIDE SEQUENCE</scope>
    <source>
        <strain evidence="2">PSN4</strain>
    </source>
</reference>
<dbReference type="Proteomes" id="UP001239445">
    <property type="component" value="Unassembled WGS sequence"/>
</dbReference>
<feature type="compositionally biased region" description="Polar residues" evidence="1">
    <location>
        <begin position="337"/>
        <end position="356"/>
    </location>
</feature>
<protein>
    <submittedName>
        <fullName evidence="2">Uncharacterized protein</fullName>
    </submittedName>
</protein>